<feature type="transmembrane region" description="Helical" evidence="7">
    <location>
        <begin position="368"/>
        <end position="387"/>
    </location>
</feature>
<accession>A0A4P6ZL51</accession>
<dbReference type="RefSeq" id="WP_133442120.1">
    <property type="nucleotide sequence ID" value="NZ_CP034726.1"/>
</dbReference>
<keyword evidence="5 7" id="KW-1133">Transmembrane helix</keyword>
<feature type="transmembrane region" description="Helical" evidence="7">
    <location>
        <begin position="84"/>
        <end position="108"/>
    </location>
</feature>
<dbReference type="GO" id="GO:0022857">
    <property type="term" value="F:transmembrane transporter activity"/>
    <property type="evidence" value="ECO:0007669"/>
    <property type="project" value="InterPro"/>
</dbReference>
<proteinExistence type="predicted"/>
<keyword evidence="9" id="KW-1185">Reference proteome</keyword>
<keyword evidence="2" id="KW-0813">Transport</keyword>
<dbReference type="PANTHER" id="PTHR42770:SF15">
    <property type="entry name" value="GLUTAMATE_GAMMA-AMINOBUTYRATE ANTIPORTER-RELATED"/>
    <property type="match status" value="1"/>
</dbReference>
<dbReference type="Gene3D" id="1.20.1740.10">
    <property type="entry name" value="Amino acid/polyamine transporter I"/>
    <property type="match status" value="1"/>
</dbReference>
<feature type="transmembrane region" description="Helical" evidence="7">
    <location>
        <begin position="128"/>
        <end position="147"/>
    </location>
</feature>
<feature type="transmembrane region" description="Helical" evidence="7">
    <location>
        <begin position="159"/>
        <end position="184"/>
    </location>
</feature>
<keyword evidence="4 7" id="KW-0812">Transmembrane</keyword>
<dbReference type="InterPro" id="IPR050367">
    <property type="entry name" value="APC_superfamily"/>
</dbReference>
<dbReference type="NCBIfam" id="NF011775">
    <property type="entry name" value="PRK15238.1"/>
    <property type="match status" value="1"/>
</dbReference>
<keyword evidence="3" id="KW-1003">Cell membrane</keyword>
<feature type="transmembrane region" description="Helical" evidence="7">
    <location>
        <begin position="440"/>
        <end position="458"/>
    </location>
</feature>
<organism evidence="8 9">
    <name type="scientific">Acetilactobacillus jinshanensis</name>
    <dbReference type="NCBI Taxonomy" id="1720083"/>
    <lineage>
        <taxon>Bacteria</taxon>
        <taxon>Bacillati</taxon>
        <taxon>Bacillota</taxon>
        <taxon>Bacilli</taxon>
        <taxon>Lactobacillales</taxon>
        <taxon>Lactobacillaceae</taxon>
        <taxon>Acetilactobacillus</taxon>
    </lineage>
</organism>
<protein>
    <submittedName>
        <fullName evidence="8">Glutamate/gamma-aminobutyrate family transporter YjeM</fullName>
    </submittedName>
</protein>
<dbReference type="OrthoDB" id="92719at2"/>
<feature type="transmembrane region" description="Helical" evidence="7">
    <location>
        <begin position="246"/>
        <end position="270"/>
    </location>
</feature>
<comment type="subcellular location">
    <subcellularLocation>
        <location evidence="1">Cell membrane</location>
        <topology evidence="1">Multi-pass membrane protein</topology>
    </subcellularLocation>
</comment>
<dbReference type="KEGG" id="lji:ELX58_05330"/>
<feature type="transmembrane region" description="Helical" evidence="7">
    <location>
        <begin position="470"/>
        <end position="487"/>
    </location>
</feature>
<feature type="transmembrane region" description="Helical" evidence="7">
    <location>
        <begin position="325"/>
        <end position="347"/>
    </location>
</feature>
<evidence type="ECO:0000313" key="8">
    <source>
        <dbReference type="EMBL" id="QBP18561.1"/>
    </source>
</evidence>
<reference evidence="9" key="1">
    <citation type="submission" date="2018-12" db="EMBL/GenBank/DDBJ databases">
        <title>A new species of lactobacillus.</title>
        <authorList>
            <person name="Jian Y."/>
            <person name="Xin L."/>
            <person name="Hong Z.J."/>
            <person name="Ming L.Z."/>
            <person name="Hong X.Z."/>
        </authorList>
    </citation>
    <scope>NUCLEOTIDE SEQUENCE [LARGE SCALE GENOMIC DNA]</scope>
    <source>
        <strain evidence="9">HSLZ-75</strain>
    </source>
</reference>
<dbReference type="InterPro" id="IPR002293">
    <property type="entry name" value="AA/rel_permease1"/>
</dbReference>
<evidence type="ECO:0000256" key="1">
    <source>
        <dbReference type="ARBA" id="ARBA00004651"/>
    </source>
</evidence>
<name>A0A4P6ZL51_9LACO</name>
<dbReference type="GO" id="GO:0005886">
    <property type="term" value="C:plasma membrane"/>
    <property type="evidence" value="ECO:0007669"/>
    <property type="project" value="UniProtKB-SubCell"/>
</dbReference>
<dbReference type="EMBL" id="CP034726">
    <property type="protein sequence ID" value="QBP18561.1"/>
    <property type="molecule type" value="Genomic_DNA"/>
</dbReference>
<evidence type="ECO:0000256" key="7">
    <source>
        <dbReference type="SAM" id="Phobius"/>
    </source>
</evidence>
<feature type="transmembrane region" description="Helical" evidence="7">
    <location>
        <begin position="39"/>
        <end position="63"/>
    </location>
</feature>
<evidence type="ECO:0000256" key="4">
    <source>
        <dbReference type="ARBA" id="ARBA00022692"/>
    </source>
</evidence>
<evidence type="ECO:0000256" key="2">
    <source>
        <dbReference type="ARBA" id="ARBA00022448"/>
    </source>
</evidence>
<gene>
    <name evidence="8" type="primary">yjeM</name>
    <name evidence="8" type="ORF">ELX58_05330</name>
</gene>
<evidence type="ECO:0000256" key="3">
    <source>
        <dbReference type="ARBA" id="ARBA00022475"/>
    </source>
</evidence>
<dbReference type="AlphaFoldDB" id="A0A4P6ZL51"/>
<evidence type="ECO:0000256" key="6">
    <source>
        <dbReference type="ARBA" id="ARBA00023136"/>
    </source>
</evidence>
<sequence>MKNKATKISLFSFVLMVLISTFGFNNTGIAYRQMGYSSIIWYLLMAVIFFLPCGLMFAEYGSAFKDEHGGIYSWLKGSVGEKTAFIGTFTWYASWIVWMISMSPKIWIPFSTLLSGHDSTQTWHIFDLSPTATVGVLAILWMILVTWCDSKGIKSITRISSIGGSFIVMVVVVFCLASLALLLINHGQLAEPLHNVTDFTKSPNPNFQTKISIISFITYVMFAYGGIESLGGMIDKLKNPAQNFPLGIVIGAVAIAVTYAGTIFLCGVSTNWTKVLGNNYVNLGNVLYVIINNLGYTLGKSLGLTSGTSVIIGNSFDRFAGLSLWLGYGGSFFVLLYSPLKSFIMGASKHLLPYNLVKLNKHQMPANAMWIQAGIVIVILMMISFGGHDSQKYYLILTDMTNLSMAFPYLFLVGAFPFFKRKTFLTRPFVFFKTKWSTDVISLIVLTTLVIGMLFTIWEPLIEHDYVTAFWTAIGPVFFSAIAWLWYHHQEKQNLKTYLK</sequence>
<dbReference type="PIRSF" id="PIRSF006060">
    <property type="entry name" value="AA_transporter"/>
    <property type="match status" value="1"/>
</dbReference>
<feature type="transmembrane region" description="Helical" evidence="7">
    <location>
        <begin position="393"/>
        <end position="419"/>
    </location>
</feature>
<evidence type="ECO:0000313" key="9">
    <source>
        <dbReference type="Proteomes" id="UP000294321"/>
    </source>
</evidence>
<evidence type="ECO:0000256" key="5">
    <source>
        <dbReference type="ARBA" id="ARBA00022989"/>
    </source>
</evidence>
<keyword evidence="6 7" id="KW-0472">Membrane</keyword>
<dbReference type="PANTHER" id="PTHR42770">
    <property type="entry name" value="AMINO ACID TRANSPORTER-RELATED"/>
    <property type="match status" value="1"/>
</dbReference>
<feature type="transmembrane region" description="Helical" evidence="7">
    <location>
        <begin position="211"/>
        <end position="234"/>
    </location>
</feature>
<dbReference type="Pfam" id="PF13520">
    <property type="entry name" value="AA_permease_2"/>
    <property type="match status" value="1"/>
</dbReference>
<dbReference type="Proteomes" id="UP000294321">
    <property type="component" value="Chromosome"/>
</dbReference>